<dbReference type="Proteomes" id="UP000319769">
    <property type="component" value="Unassembled WGS sequence"/>
</dbReference>
<dbReference type="AlphaFoldDB" id="A0A5N0UK76"/>
<reference evidence="2" key="1">
    <citation type="submission" date="2019-09" db="EMBL/GenBank/DDBJ databases">
        <authorList>
            <person name="Teo W.F.A."/>
            <person name="Duangmal K."/>
        </authorList>
    </citation>
    <scope>NUCLEOTIDE SEQUENCE [LARGE SCALE GENOMIC DNA]</scope>
    <source>
        <strain evidence="2">K81G1</strain>
    </source>
</reference>
<feature type="transmembrane region" description="Helical" evidence="1">
    <location>
        <begin position="36"/>
        <end position="54"/>
    </location>
</feature>
<evidence type="ECO:0000313" key="3">
    <source>
        <dbReference type="Proteomes" id="UP000319769"/>
    </source>
</evidence>
<name>A0A5N0UK76_9PSEU</name>
<evidence type="ECO:0000256" key="1">
    <source>
        <dbReference type="SAM" id="Phobius"/>
    </source>
</evidence>
<dbReference type="RefSeq" id="WP_144762342.1">
    <property type="nucleotide sequence ID" value="NZ_VMNW02000140.1"/>
</dbReference>
<evidence type="ECO:0000313" key="2">
    <source>
        <dbReference type="EMBL" id="KAA9149486.1"/>
    </source>
</evidence>
<sequence>MFLQTTGRHARRRARWWHRWFRSFASADEGMSTAEYAIGTVAAAGFAGVLYMVLTGDSVVSVLRSVIEHAMTVQF</sequence>
<proteinExistence type="predicted"/>
<comment type="caution">
    <text evidence="2">The sequence shown here is derived from an EMBL/GenBank/DDBJ whole genome shotgun (WGS) entry which is preliminary data.</text>
</comment>
<accession>A0A5N0UK76</accession>
<protein>
    <submittedName>
        <fullName evidence="2">DUF4244 domain-containing protein</fullName>
    </submittedName>
</protein>
<keyword evidence="1" id="KW-0812">Transmembrane</keyword>
<keyword evidence="1" id="KW-0472">Membrane</keyword>
<dbReference type="Pfam" id="PF14029">
    <property type="entry name" value="DUF4244"/>
    <property type="match status" value="1"/>
</dbReference>
<gene>
    <name evidence="2" type="ORF">FPZ12_043155</name>
</gene>
<dbReference type="EMBL" id="VMNW02000140">
    <property type="protein sequence ID" value="KAA9149486.1"/>
    <property type="molecule type" value="Genomic_DNA"/>
</dbReference>
<organism evidence="2 3">
    <name type="scientific">Amycolatopsis acidicola</name>
    <dbReference type="NCBI Taxonomy" id="2596893"/>
    <lineage>
        <taxon>Bacteria</taxon>
        <taxon>Bacillati</taxon>
        <taxon>Actinomycetota</taxon>
        <taxon>Actinomycetes</taxon>
        <taxon>Pseudonocardiales</taxon>
        <taxon>Pseudonocardiaceae</taxon>
        <taxon>Amycolatopsis</taxon>
    </lineage>
</organism>
<dbReference type="InterPro" id="IPR025338">
    <property type="entry name" value="DUF4244"/>
</dbReference>
<dbReference type="OrthoDB" id="3748241at2"/>
<keyword evidence="1" id="KW-1133">Transmembrane helix</keyword>
<keyword evidence="3" id="KW-1185">Reference proteome</keyword>